<dbReference type="EMBL" id="LRGB01000868">
    <property type="protein sequence ID" value="KZS15472.1"/>
    <property type="molecule type" value="Genomic_DNA"/>
</dbReference>
<evidence type="ECO:0000313" key="4">
    <source>
        <dbReference type="Proteomes" id="UP000076858"/>
    </source>
</evidence>
<dbReference type="SUPFAM" id="SSF56854">
    <property type="entry name" value="Bcl-2 inhibitors of programmed cell death"/>
    <property type="match status" value="1"/>
</dbReference>
<dbReference type="Pfam" id="PF00452">
    <property type="entry name" value="Bcl-2"/>
    <property type="match status" value="1"/>
</dbReference>
<evidence type="ECO:0000256" key="1">
    <source>
        <dbReference type="ARBA" id="ARBA00009458"/>
    </source>
</evidence>
<dbReference type="PANTHER" id="PTHR11256">
    <property type="entry name" value="BCL-2 RELATED"/>
    <property type="match status" value="1"/>
</dbReference>
<dbReference type="InterPro" id="IPR036834">
    <property type="entry name" value="Bcl-2-like_sf"/>
</dbReference>
<dbReference type="Proteomes" id="UP000076858">
    <property type="component" value="Unassembled WGS sequence"/>
</dbReference>
<sequence length="193" mass="21722">MKKTMASTTWLTSNNTTQPTREFVFEQNSTFAINIVKEALGEKVDLSKDKIYRTLSTCVGEVLANCESPMQQLVNRLDLSRGIGHDKFATLADELFEAENGFIVLWERIVTLFAFTWVLSKQLHTDPVVSSSNISKILASYLNDKITPWILQEGGWIKICNEFGDDAAASNKWKYFFLTGLGIGLVATYKLTH</sequence>
<dbReference type="PROSITE" id="PS50062">
    <property type="entry name" value="BCL2_FAMILY"/>
    <property type="match status" value="1"/>
</dbReference>
<dbReference type="GO" id="GO:0042981">
    <property type="term" value="P:regulation of apoptotic process"/>
    <property type="evidence" value="ECO:0007669"/>
    <property type="project" value="InterPro"/>
</dbReference>
<comment type="similarity">
    <text evidence="1">Belongs to the Bcl-2 family.</text>
</comment>
<keyword evidence="4" id="KW-1185">Reference proteome</keyword>
<comment type="caution">
    <text evidence="3">The sequence shown here is derived from an EMBL/GenBank/DDBJ whole genome shotgun (WGS) entry which is preliminary data.</text>
</comment>
<keyword evidence="2" id="KW-0053">Apoptosis</keyword>
<dbReference type="InterPro" id="IPR026298">
    <property type="entry name" value="Bcl-2_fam"/>
</dbReference>
<dbReference type="GO" id="GO:0001836">
    <property type="term" value="P:release of cytochrome c from mitochondria"/>
    <property type="evidence" value="ECO:0007669"/>
    <property type="project" value="TreeGrafter"/>
</dbReference>
<dbReference type="GO" id="GO:0008630">
    <property type="term" value="P:intrinsic apoptotic signaling pathway in response to DNA damage"/>
    <property type="evidence" value="ECO:0007669"/>
    <property type="project" value="TreeGrafter"/>
</dbReference>
<dbReference type="GO" id="GO:0051400">
    <property type="term" value="F:BH domain binding"/>
    <property type="evidence" value="ECO:0007669"/>
    <property type="project" value="TreeGrafter"/>
</dbReference>
<dbReference type="AlphaFoldDB" id="A0A0P5E6Z1"/>
<evidence type="ECO:0000313" key="3">
    <source>
        <dbReference type="EMBL" id="KZS15472.1"/>
    </source>
</evidence>
<protein>
    <submittedName>
        <fullName evidence="3">Uncharacterized protein</fullName>
    </submittedName>
</protein>
<gene>
    <name evidence="3" type="ORF">APZ42_018637</name>
</gene>
<dbReference type="STRING" id="35525.A0A0P5E6Z1"/>
<dbReference type="GO" id="GO:0097192">
    <property type="term" value="P:extrinsic apoptotic signaling pathway in absence of ligand"/>
    <property type="evidence" value="ECO:0007669"/>
    <property type="project" value="TreeGrafter"/>
</dbReference>
<dbReference type="Gene3D" id="1.10.437.10">
    <property type="entry name" value="Blc2-like"/>
    <property type="match status" value="1"/>
</dbReference>
<organism evidence="3 4">
    <name type="scientific">Daphnia magna</name>
    <dbReference type="NCBI Taxonomy" id="35525"/>
    <lineage>
        <taxon>Eukaryota</taxon>
        <taxon>Metazoa</taxon>
        <taxon>Ecdysozoa</taxon>
        <taxon>Arthropoda</taxon>
        <taxon>Crustacea</taxon>
        <taxon>Branchiopoda</taxon>
        <taxon>Diplostraca</taxon>
        <taxon>Cladocera</taxon>
        <taxon>Anomopoda</taxon>
        <taxon>Daphniidae</taxon>
        <taxon>Daphnia</taxon>
    </lineage>
</organism>
<dbReference type="PANTHER" id="PTHR11256:SF50">
    <property type="entry name" value="APOPTOSIS REGULATOR CED-9"/>
    <property type="match status" value="1"/>
</dbReference>
<accession>A0A0P5E6Z1</accession>
<dbReference type="GO" id="GO:0005741">
    <property type="term" value="C:mitochondrial outer membrane"/>
    <property type="evidence" value="ECO:0007669"/>
    <property type="project" value="TreeGrafter"/>
</dbReference>
<dbReference type="InterPro" id="IPR046371">
    <property type="entry name" value="Bcl-2_BH1-3"/>
</dbReference>
<dbReference type="OrthoDB" id="6021377at2759"/>
<proteinExistence type="inferred from homology"/>
<reference evidence="3 4" key="1">
    <citation type="submission" date="2016-03" db="EMBL/GenBank/DDBJ databases">
        <title>EvidentialGene: Evidence-directed Construction of Genes on Genomes.</title>
        <authorList>
            <person name="Gilbert D.G."/>
            <person name="Choi J.-H."/>
            <person name="Mockaitis K."/>
            <person name="Colbourne J."/>
            <person name="Pfrender M."/>
        </authorList>
    </citation>
    <scope>NUCLEOTIDE SEQUENCE [LARGE SCALE GENOMIC DNA]</scope>
    <source>
        <strain evidence="3 4">Xinb3</strain>
        <tissue evidence="3">Complete organism</tissue>
    </source>
</reference>
<dbReference type="InterPro" id="IPR002475">
    <property type="entry name" value="Bcl2-like"/>
</dbReference>
<name>A0A0P5E6Z1_9CRUS</name>
<evidence type="ECO:0000256" key="2">
    <source>
        <dbReference type="ARBA" id="ARBA00022703"/>
    </source>
</evidence>